<keyword evidence="4" id="KW-1185">Reference proteome</keyword>
<reference evidence="4" key="1">
    <citation type="submission" date="2019-01" db="EMBL/GenBank/DDBJ databases">
        <title>Cytophagaceae bacterium strain CAR-16.</title>
        <authorList>
            <person name="Chen W.-M."/>
        </authorList>
    </citation>
    <scope>NUCLEOTIDE SEQUENCE [LARGE SCALE GENOMIC DNA]</scope>
    <source>
        <strain evidence="4">WWJ-16</strain>
    </source>
</reference>
<dbReference type="OrthoDB" id="1153981at2"/>
<protein>
    <submittedName>
        <fullName evidence="3">DUF3857 domain-containing protein</fullName>
    </submittedName>
</protein>
<dbReference type="Gene3D" id="2.60.120.1130">
    <property type="match status" value="1"/>
</dbReference>
<evidence type="ECO:0000313" key="3">
    <source>
        <dbReference type="EMBL" id="RXR24388.1"/>
    </source>
</evidence>
<feature type="chain" id="PRO_5020350959" evidence="2">
    <location>
        <begin position="23"/>
        <end position="719"/>
    </location>
</feature>
<dbReference type="EMBL" id="SBKN01000001">
    <property type="protein sequence ID" value="RXR24388.1"/>
    <property type="molecule type" value="Genomic_DNA"/>
</dbReference>
<accession>A0A4Q1KF63</accession>
<evidence type="ECO:0000256" key="2">
    <source>
        <dbReference type="SAM" id="SignalP"/>
    </source>
</evidence>
<proteinExistence type="predicted"/>
<dbReference type="Proteomes" id="UP000289857">
    <property type="component" value="Unassembled WGS sequence"/>
</dbReference>
<evidence type="ECO:0000313" key="4">
    <source>
        <dbReference type="Proteomes" id="UP000289857"/>
    </source>
</evidence>
<name>A0A4Q1KF63_9FLAO</name>
<feature type="signal peptide" evidence="2">
    <location>
        <begin position="1"/>
        <end position="22"/>
    </location>
</feature>
<evidence type="ECO:0000256" key="1">
    <source>
        <dbReference type="SAM" id="Coils"/>
    </source>
</evidence>
<sequence>MKIKLLWAALLCNVFFVLGQSASEVRDEIWSASDPYKKANTVPEKWKNESAVIIYKHENYDYHKFGINVTYTSSIRKRILLLDQASVKEFSEFSYRDKFYSNKALGSFWRRGTNFIGVKIVKPDGKEVIIDTDKEAKEVDGEKKLAIPNLEIGDIIDYYFYSVEPFKSVYDYTFEAVETPLGDVYPTMNLKINLHTENDFFLNFNTYNGTPPLNQIDTGKSSDRLFELKAENIEKNEFPRWFYPLAEMPCYKFQVIFARSGKFEKLADGFLPESEKVVKKTISKEDIFEYYNKKFYPDGDLGVVNRYLKEKSFATEEEKVREIYYFCRHEFFTRYFEAFVVNEAKIMYPFAYYGTNPIFFRDEVPFVNYFMQFLKKQEISYDVIIATPRFNGSIDDLLIQQNVRKLIRVNTPKPIYIEYFNAYSGTDQVNYSIENSKAYVLEVSKGKRVTDVSNVTLPSSTYKDNVSRIKTKVDLVDFTGYKVQRDAAYFGHLKESEQDDKLQFYDFVYEDYNRYGTMKLMDYVRKEKDRKQYTNELDALIKKLKDKQNETYKSNVESEYEVKVDDYTFEIKNTGRYGKDNALEIHDGFTIANNYVKKAGDKYLLEIGRFLTSQIEIDKKEIERKNNIYMSFPRSFENEITFNIPEGYSVSGLEKLNKKVENETGGFVSTAEVKGNQLVIKTLKYYKNYFEPNANWNKMIQFLDAAYQFTQEKVLLKKN</sequence>
<gene>
    <name evidence="3" type="ORF">EQG61_02790</name>
</gene>
<comment type="caution">
    <text evidence="3">The sequence shown here is derived from an EMBL/GenBank/DDBJ whole genome shotgun (WGS) entry which is preliminary data.</text>
</comment>
<keyword evidence="1" id="KW-0175">Coiled coil</keyword>
<feature type="coiled-coil region" evidence="1">
    <location>
        <begin position="523"/>
        <end position="550"/>
    </location>
</feature>
<dbReference type="RefSeq" id="WP_129460364.1">
    <property type="nucleotide sequence ID" value="NZ_SBKN01000001.1"/>
</dbReference>
<keyword evidence="2" id="KW-0732">Signal</keyword>
<dbReference type="AlphaFoldDB" id="A0A4Q1KF63"/>
<organism evidence="3 4">
    <name type="scientific">Flavobacterium stagni</name>
    <dbReference type="NCBI Taxonomy" id="2506421"/>
    <lineage>
        <taxon>Bacteria</taxon>
        <taxon>Pseudomonadati</taxon>
        <taxon>Bacteroidota</taxon>
        <taxon>Flavobacteriia</taxon>
        <taxon>Flavobacteriales</taxon>
        <taxon>Flavobacteriaceae</taxon>
        <taxon>Flavobacterium</taxon>
    </lineage>
</organism>